<feature type="domain" description="tRNA (guanine-N(1)-)-methyltransferase C-terminal" evidence="1">
    <location>
        <begin position="6"/>
        <end position="183"/>
    </location>
</feature>
<reference evidence="2 3" key="2">
    <citation type="journal article" date="2021" name="Int. J. Syst. Evol. Microbiol.">
        <title>Isolation and Polyphasic Characterization of Desulfuromonas versatilis sp. Nov., an Electrogenic Bacteria Capable of Versatile Metabolism Isolated from a Graphene Oxide-Reducing Enrichment Culture.</title>
        <authorList>
            <person name="Xie L."/>
            <person name="Yoshida N."/>
            <person name="Ishii S."/>
            <person name="Meng L."/>
        </authorList>
    </citation>
    <scope>NUCLEOTIDE SEQUENCE [LARGE SCALE GENOMIC DNA]</scope>
    <source>
        <strain evidence="2 3">NIT-T3</strain>
    </source>
</reference>
<organism evidence="2 3">
    <name type="scientific">Desulfuromonas versatilis</name>
    <dbReference type="NCBI Taxonomy" id="2802975"/>
    <lineage>
        <taxon>Bacteria</taxon>
        <taxon>Pseudomonadati</taxon>
        <taxon>Thermodesulfobacteriota</taxon>
        <taxon>Desulfuromonadia</taxon>
        <taxon>Desulfuromonadales</taxon>
        <taxon>Desulfuromonadaceae</taxon>
        <taxon>Desulfuromonas</taxon>
    </lineage>
</organism>
<proteinExistence type="predicted"/>
<evidence type="ECO:0000313" key="2">
    <source>
        <dbReference type="EMBL" id="BCR03944.1"/>
    </source>
</evidence>
<dbReference type="EMBL" id="AP024355">
    <property type="protein sequence ID" value="BCR03944.1"/>
    <property type="molecule type" value="Genomic_DNA"/>
</dbReference>
<evidence type="ECO:0000313" key="3">
    <source>
        <dbReference type="Proteomes" id="UP001319827"/>
    </source>
</evidence>
<name>A0ABM8HQA7_9BACT</name>
<dbReference type="InterPro" id="IPR029026">
    <property type="entry name" value="tRNA_m1G_MTases_N"/>
</dbReference>
<keyword evidence="3" id="KW-1185">Reference proteome</keyword>
<reference evidence="2 3" key="1">
    <citation type="journal article" date="2016" name="C (Basel)">
        <title>Selective Growth of and Electricity Production by Marine Exoelectrogenic Bacteria in Self-Aggregated Hydrogel of Microbially Reduced Graphene Oxide.</title>
        <authorList>
            <person name="Yoshida N."/>
            <person name="Goto Y."/>
            <person name="Miyata Y."/>
        </authorList>
    </citation>
    <scope>NUCLEOTIDE SEQUENCE [LARGE SCALE GENOMIC DNA]</scope>
    <source>
        <strain evidence="2 3">NIT-T3</strain>
    </source>
</reference>
<dbReference type="InterPro" id="IPR019230">
    <property type="entry name" value="RNA_MeTrfase_C_dom"/>
</dbReference>
<sequence>MSRKPLAVALVHHPVIDRAGDRVTTAVTNLDLHDIARASRTFGVDRFYVVTPVAEQQALVEKILGHWREGFGAGYNPHRGDALGLVRQVNSLDEALADWSAAAGETARPVLTGAGRKDGIPSAECRGLMARHPLLLVFGTGWGLAPELFDRGWTVLEPIRGAGEYNHLSVRSAVAIILDRLLGT</sequence>
<evidence type="ECO:0000259" key="1">
    <source>
        <dbReference type="Pfam" id="PF09936"/>
    </source>
</evidence>
<dbReference type="Gene3D" id="3.40.1280.10">
    <property type="match status" value="1"/>
</dbReference>
<dbReference type="RefSeq" id="WP_221251378.1">
    <property type="nucleotide sequence ID" value="NZ_AP024355.1"/>
</dbReference>
<dbReference type="CDD" id="cd18085">
    <property type="entry name" value="TM1570-like"/>
    <property type="match status" value="1"/>
</dbReference>
<dbReference type="Pfam" id="PF09936">
    <property type="entry name" value="Methyltrn_RNA_4"/>
    <property type="match status" value="1"/>
</dbReference>
<gene>
    <name evidence="2" type="ORF">DESUT3_10130</name>
</gene>
<accession>A0ABM8HQA7</accession>
<protein>
    <recommendedName>
        <fullName evidence="1">tRNA (guanine-N(1)-)-methyltransferase C-terminal domain-containing protein</fullName>
    </recommendedName>
</protein>
<dbReference type="Proteomes" id="UP001319827">
    <property type="component" value="Chromosome"/>
</dbReference>